<protein>
    <submittedName>
        <fullName evidence="3">Uncharacterized protein</fullName>
    </submittedName>
</protein>
<dbReference type="Proteomes" id="UP000427373">
    <property type="component" value="Chromosome"/>
</dbReference>
<dbReference type="EMBL" id="JACHFY010000001">
    <property type="protein sequence ID" value="MBB5252558.1"/>
    <property type="molecule type" value="Genomic_DNA"/>
</dbReference>
<proteinExistence type="predicted"/>
<dbReference type="EMBL" id="CP045484">
    <property type="protein sequence ID" value="QGR16998.1"/>
    <property type="molecule type" value="Genomic_DNA"/>
</dbReference>
<organism evidence="3 4">
    <name type="scientific">Sulfurisphaera ohwakuensis</name>
    <dbReference type="NCBI Taxonomy" id="69656"/>
    <lineage>
        <taxon>Archaea</taxon>
        <taxon>Thermoproteota</taxon>
        <taxon>Thermoprotei</taxon>
        <taxon>Sulfolobales</taxon>
        <taxon>Sulfolobaceae</taxon>
        <taxon>Sulfurisphaera</taxon>
    </lineage>
</organism>
<evidence type="ECO:0000313" key="3">
    <source>
        <dbReference type="EMBL" id="QGR16998.1"/>
    </source>
</evidence>
<dbReference type="RefSeq" id="WP_156014535.1">
    <property type="nucleotide sequence ID" value="NZ_CP045484.1"/>
</dbReference>
<evidence type="ECO:0000313" key="5">
    <source>
        <dbReference type="Proteomes" id="UP000582213"/>
    </source>
</evidence>
<reference evidence="3 4" key="1">
    <citation type="submission" date="2019-10" db="EMBL/GenBank/DDBJ databases">
        <title>Genome Sequences from Six Type Strain Members of the Archaeal Family Sulfolobaceae: Acidianus ambivalens, Acidianus infernus, Metallosphaera prunae, Stygiolobus azoricus, Sulfolobus metallicus, and Sulfurisphaera ohwakuensis.</title>
        <authorList>
            <person name="Counts J.A."/>
            <person name="Kelly R.M."/>
        </authorList>
    </citation>
    <scope>NUCLEOTIDE SEQUENCE [LARGE SCALE GENOMIC DNA]</scope>
    <source>
        <strain evidence="3 4">TA-1</strain>
    </source>
</reference>
<keyword evidence="4" id="KW-1185">Reference proteome</keyword>
<reference evidence="2 5" key="2">
    <citation type="submission" date="2020-08" db="EMBL/GenBank/DDBJ databases">
        <title>Genomic Encyclopedia of Type Strains, Phase IV (KMG-IV): sequencing the most valuable type-strain genomes for metagenomic binning, comparative biology and taxonomic classification.</title>
        <authorList>
            <person name="Goeker M."/>
        </authorList>
    </citation>
    <scope>NUCLEOTIDE SEQUENCE [LARGE SCALE GENOMIC DNA]</scope>
    <source>
        <strain evidence="2 5">DSM 12421</strain>
    </source>
</reference>
<dbReference type="AlphaFoldDB" id="A0A650CGX2"/>
<sequence>MPRRKKSEEPQQQEQEKKTKKKSAKDKYIDPNVIIDEYLEEVVNALGLAYLNLDKDEYKELIKEPFAAAVGEVKTKPKARTIINRLQANKDSLMEFLALKLLRIRDLDKMTNEQLEFVVYNVKNTVKDLGPQLYEELSKRNRQDLIDFLRSTWNLYGINSPVECPRCKFNAIMPDLSCYICKYAISMKQLKEKIHVIDLLIDYSKSDPEGFKEIITAGYFYYSWNGVSPPSKMPKSELLVFEIILNREEKEKLKAYYSAGNIPQNQ</sequence>
<accession>A0A650CGX2</accession>
<gene>
    <name evidence="3" type="ORF">D1869_07260</name>
    <name evidence="2" type="ORF">HNQ62_000276</name>
</gene>
<feature type="compositionally biased region" description="Basic and acidic residues" evidence="1">
    <location>
        <begin position="1"/>
        <end position="17"/>
    </location>
</feature>
<evidence type="ECO:0000313" key="2">
    <source>
        <dbReference type="EMBL" id="MBB5252558.1"/>
    </source>
</evidence>
<feature type="region of interest" description="Disordered" evidence="1">
    <location>
        <begin position="1"/>
        <end position="25"/>
    </location>
</feature>
<name>A0A650CGX2_SULOH</name>
<dbReference type="OrthoDB" id="18600at2157"/>
<dbReference type="KEGG" id="soh:D1869_07260"/>
<evidence type="ECO:0000256" key="1">
    <source>
        <dbReference type="SAM" id="MobiDB-lite"/>
    </source>
</evidence>
<dbReference type="GeneID" id="42801033"/>
<evidence type="ECO:0000313" key="4">
    <source>
        <dbReference type="Proteomes" id="UP000427373"/>
    </source>
</evidence>
<dbReference type="Proteomes" id="UP000582213">
    <property type="component" value="Unassembled WGS sequence"/>
</dbReference>